<evidence type="ECO:0000256" key="1">
    <source>
        <dbReference type="SAM" id="Phobius"/>
    </source>
</evidence>
<dbReference type="Proteomes" id="UP000007993">
    <property type="component" value="Unassembled WGS sequence"/>
</dbReference>
<proteinExistence type="predicted"/>
<name>K5DN87_RHOBT</name>
<sequence length="231" mass="26952">MIVVYVVGHILSGASSFLLERCLLRLSFGYPLNQFLCGHFAGTLGRQIAIRVVNIVRWPLVRELPTKGKFGWAYRSAEFLGDWAERRLDLLPGFCHPFDPRMVRLIQKRFEQRFGVTFRNWSIRRRTHDVYWTVWAYIAENMPMSYRTGMHFVELYGFCRNASFAFLIVALYPLCPEWSTASLTGKTLVSDSFWMLASITCSAAFYVNFTKLIRRQNDFILRAFISEQKAE</sequence>
<accession>K5DN87</accession>
<evidence type="ECO:0000313" key="2">
    <source>
        <dbReference type="EMBL" id="EKK04339.1"/>
    </source>
</evidence>
<dbReference type="PATRIC" id="fig|993517.3.peg.408"/>
<protein>
    <submittedName>
        <fullName evidence="2">Uncharacterized protein</fullName>
    </submittedName>
</protein>
<feature type="transmembrane region" description="Helical" evidence="1">
    <location>
        <begin position="152"/>
        <end position="172"/>
    </location>
</feature>
<reference evidence="2 3" key="1">
    <citation type="journal article" date="2013" name="Mar. Genomics">
        <title>Expression of sulfatases in Rhodopirellula baltica and the diversity of sulfatases in the genus Rhodopirellula.</title>
        <authorList>
            <person name="Wegner C.E."/>
            <person name="Richter-Heitmann T."/>
            <person name="Klindworth A."/>
            <person name="Klockow C."/>
            <person name="Richter M."/>
            <person name="Achstetter T."/>
            <person name="Glockner F.O."/>
            <person name="Harder J."/>
        </authorList>
    </citation>
    <scope>NUCLEOTIDE SEQUENCE [LARGE SCALE GENOMIC DNA]</scope>
    <source>
        <strain evidence="2 3">SH28</strain>
    </source>
</reference>
<organism evidence="2 3">
    <name type="scientific">Rhodopirellula baltica SH28</name>
    <dbReference type="NCBI Taxonomy" id="993517"/>
    <lineage>
        <taxon>Bacteria</taxon>
        <taxon>Pseudomonadati</taxon>
        <taxon>Planctomycetota</taxon>
        <taxon>Planctomycetia</taxon>
        <taxon>Pirellulales</taxon>
        <taxon>Pirellulaceae</taxon>
        <taxon>Rhodopirellula</taxon>
    </lineage>
</organism>
<dbReference type="AlphaFoldDB" id="K5DN87"/>
<dbReference type="EMBL" id="AMCW01000010">
    <property type="protein sequence ID" value="EKK04339.1"/>
    <property type="molecule type" value="Genomic_DNA"/>
</dbReference>
<gene>
    <name evidence="2" type="ORF">RBSH_00371</name>
</gene>
<keyword evidence="1" id="KW-0472">Membrane</keyword>
<keyword evidence="1" id="KW-0812">Transmembrane</keyword>
<comment type="caution">
    <text evidence="2">The sequence shown here is derived from an EMBL/GenBank/DDBJ whole genome shotgun (WGS) entry which is preliminary data.</text>
</comment>
<feature type="transmembrane region" description="Helical" evidence="1">
    <location>
        <begin position="192"/>
        <end position="209"/>
    </location>
</feature>
<keyword evidence="1" id="KW-1133">Transmembrane helix</keyword>
<evidence type="ECO:0000313" key="3">
    <source>
        <dbReference type="Proteomes" id="UP000007993"/>
    </source>
</evidence>